<reference evidence="1 2" key="1">
    <citation type="submission" date="2017-03" db="EMBL/GenBank/DDBJ databases">
        <title>Genomes of endolithic fungi from Antarctica.</title>
        <authorList>
            <person name="Coleine C."/>
            <person name="Masonjones S."/>
            <person name="Stajich J.E."/>
        </authorList>
    </citation>
    <scope>NUCLEOTIDE SEQUENCE [LARGE SCALE GENOMIC DNA]</scope>
    <source>
        <strain evidence="1 2">CCFEE 5311</strain>
    </source>
</reference>
<sequence length="118" mass="12844">MPTALSNATQETKNAILTPLIDAHLNGHLGNDILDFATVLFGTAAAEQAVTEGKEERREAMPANGALVMMVCRSLMRAYISLRKQGEEANAEALRAIADKHYSRETVDVEMAEVIMGR</sequence>
<organism evidence="1 2">
    <name type="scientific">Friedmanniomyces endolithicus</name>
    <dbReference type="NCBI Taxonomy" id="329885"/>
    <lineage>
        <taxon>Eukaryota</taxon>
        <taxon>Fungi</taxon>
        <taxon>Dikarya</taxon>
        <taxon>Ascomycota</taxon>
        <taxon>Pezizomycotina</taxon>
        <taxon>Dothideomycetes</taxon>
        <taxon>Dothideomycetidae</taxon>
        <taxon>Mycosphaerellales</taxon>
        <taxon>Teratosphaeriaceae</taxon>
        <taxon>Friedmanniomyces</taxon>
    </lineage>
</organism>
<proteinExistence type="predicted"/>
<dbReference type="AlphaFoldDB" id="A0A4U0V366"/>
<accession>A0A4U0V366</accession>
<evidence type="ECO:0000313" key="2">
    <source>
        <dbReference type="Proteomes" id="UP000310066"/>
    </source>
</evidence>
<comment type="caution">
    <text evidence="1">The sequence shown here is derived from an EMBL/GenBank/DDBJ whole genome shotgun (WGS) entry which is preliminary data.</text>
</comment>
<dbReference type="Proteomes" id="UP000310066">
    <property type="component" value="Unassembled WGS sequence"/>
</dbReference>
<dbReference type="OrthoDB" id="3831568at2759"/>
<name>A0A4U0V366_9PEZI</name>
<evidence type="ECO:0000313" key="1">
    <source>
        <dbReference type="EMBL" id="TKA42997.1"/>
    </source>
</evidence>
<dbReference type="EMBL" id="NAJP01000020">
    <property type="protein sequence ID" value="TKA42997.1"/>
    <property type="molecule type" value="Genomic_DNA"/>
</dbReference>
<gene>
    <name evidence="1" type="ORF">B0A54_05944</name>
</gene>
<protein>
    <submittedName>
        <fullName evidence="1">Uncharacterized protein</fullName>
    </submittedName>
</protein>